<dbReference type="AlphaFoldDB" id="A0A915KGR3"/>
<evidence type="ECO:0000313" key="2">
    <source>
        <dbReference type="Proteomes" id="UP000887565"/>
    </source>
</evidence>
<dbReference type="WBParaSite" id="nRc.2.0.1.t37575-RA">
    <property type="protein sequence ID" value="nRc.2.0.1.t37575-RA"/>
    <property type="gene ID" value="nRc.2.0.1.g37575"/>
</dbReference>
<evidence type="ECO:0000313" key="3">
    <source>
        <dbReference type="WBParaSite" id="nRc.2.0.1.t37575-RA"/>
    </source>
</evidence>
<organism evidence="2 3">
    <name type="scientific">Romanomermis culicivorax</name>
    <name type="common">Nematode worm</name>
    <dbReference type="NCBI Taxonomy" id="13658"/>
    <lineage>
        <taxon>Eukaryota</taxon>
        <taxon>Metazoa</taxon>
        <taxon>Ecdysozoa</taxon>
        <taxon>Nematoda</taxon>
        <taxon>Enoplea</taxon>
        <taxon>Dorylaimia</taxon>
        <taxon>Mermithida</taxon>
        <taxon>Mermithoidea</taxon>
        <taxon>Mermithidae</taxon>
        <taxon>Romanomermis</taxon>
    </lineage>
</organism>
<feature type="transmembrane region" description="Helical" evidence="1">
    <location>
        <begin position="28"/>
        <end position="48"/>
    </location>
</feature>
<reference evidence="3" key="1">
    <citation type="submission" date="2022-11" db="UniProtKB">
        <authorList>
            <consortium name="WormBaseParasite"/>
        </authorList>
    </citation>
    <scope>IDENTIFICATION</scope>
</reference>
<name>A0A915KGR3_ROMCU</name>
<keyword evidence="1" id="KW-0472">Membrane</keyword>
<keyword evidence="1" id="KW-1133">Transmembrane helix</keyword>
<sequence length="78" mass="9174">YKTHETVEQRPSRDNFTSITDLSVPSTLILTGELIVLYNGIFACFGSFREKMRDSNGFYNVLLLCKRYFRIRLILFDE</sequence>
<protein>
    <submittedName>
        <fullName evidence="3">Uncharacterized protein</fullName>
    </submittedName>
</protein>
<keyword evidence="1" id="KW-0812">Transmembrane</keyword>
<proteinExistence type="predicted"/>
<keyword evidence="2" id="KW-1185">Reference proteome</keyword>
<evidence type="ECO:0000256" key="1">
    <source>
        <dbReference type="SAM" id="Phobius"/>
    </source>
</evidence>
<accession>A0A915KGR3</accession>
<dbReference type="Proteomes" id="UP000887565">
    <property type="component" value="Unplaced"/>
</dbReference>